<feature type="domain" description="Acyltransferase 3" evidence="2">
    <location>
        <begin position="3"/>
        <end position="332"/>
    </location>
</feature>
<feature type="transmembrane region" description="Helical" evidence="1">
    <location>
        <begin position="124"/>
        <end position="146"/>
    </location>
</feature>
<proteinExistence type="predicted"/>
<dbReference type="InterPro" id="IPR050879">
    <property type="entry name" value="Acyltransferase_3"/>
</dbReference>
<feature type="transmembrane region" description="Helical" evidence="1">
    <location>
        <begin position="313"/>
        <end position="335"/>
    </location>
</feature>
<dbReference type="RefSeq" id="WP_159445288.1">
    <property type="nucleotide sequence ID" value="NZ_AP026671.1"/>
</dbReference>
<feature type="transmembrane region" description="Helical" evidence="1">
    <location>
        <begin position="153"/>
        <end position="171"/>
    </location>
</feature>
<dbReference type="GO" id="GO:0000271">
    <property type="term" value="P:polysaccharide biosynthetic process"/>
    <property type="evidence" value="ECO:0007669"/>
    <property type="project" value="TreeGrafter"/>
</dbReference>
<name>A0A1W1WQM4_9BACT</name>
<keyword evidence="4" id="KW-1185">Reference proteome</keyword>
<keyword evidence="1" id="KW-0472">Membrane</keyword>
<sequence length="351" mass="41913">MIFFRGCAVIFVSWLHIAENYKRIASDGLEFYQLFKVFDFGRFGVILFFIISGFLLIGTLRDERHIAVKKYLIKRFFRLYPAFFLSVFIAYPVMKIWGCHFSVKDLLINLTMVPQFFNAPLIQWLYWTLEVQWIFYLLLAVLYYLGYLNNKKVLFSIFLLCVAIFTLSRLLHFHSSHVGLEELPHFLAIMFWAIIVRRFHDNSNEYQRVFYIATIILFTIQIAAVIKYYMTHKMQFIPLMLSFIGAEVFFLIIFFFYHQNIQVKFPVIIHHFIRFIRKVGKISYSMYLFHAIVLHGMYLLIIHHFQDFKNLHLGLYVVVNLSLTIVVGWIMYHLVEKPFNTLGHKLASRVK</sequence>
<feature type="transmembrane region" description="Helical" evidence="1">
    <location>
        <begin position="79"/>
        <end position="97"/>
    </location>
</feature>
<protein>
    <submittedName>
        <fullName evidence="3">Peptidoglycan/LPS O-acetylase OafA/YrhL, contains acyltransferase and SGNH-hydrolase domains</fullName>
    </submittedName>
</protein>
<organism evidence="3 4">
    <name type="scientific">Nitratiruptor tergarcus DSM 16512</name>
    <dbReference type="NCBI Taxonomy" id="1069081"/>
    <lineage>
        <taxon>Bacteria</taxon>
        <taxon>Pseudomonadati</taxon>
        <taxon>Campylobacterota</taxon>
        <taxon>Epsilonproteobacteria</taxon>
        <taxon>Nautiliales</taxon>
        <taxon>Nitratiruptoraceae</taxon>
        <taxon>Nitratiruptor</taxon>
    </lineage>
</organism>
<dbReference type="PANTHER" id="PTHR23028">
    <property type="entry name" value="ACETYLTRANSFERASE"/>
    <property type="match status" value="1"/>
</dbReference>
<feature type="transmembrane region" description="Helical" evidence="1">
    <location>
        <begin position="40"/>
        <end position="58"/>
    </location>
</feature>
<keyword evidence="3" id="KW-0808">Transferase</keyword>
<keyword evidence="1" id="KW-0812">Transmembrane</keyword>
<dbReference type="InterPro" id="IPR002656">
    <property type="entry name" value="Acyl_transf_3_dom"/>
</dbReference>
<dbReference type="GO" id="GO:0016020">
    <property type="term" value="C:membrane"/>
    <property type="evidence" value="ECO:0007669"/>
    <property type="project" value="TreeGrafter"/>
</dbReference>
<evidence type="ECO:0000256" key="1">
    <source>
        <dbReference type="SAM" id="Phobius"/>
    </source>
</evidence>
<evidence type="ECO:0000313" key="4">
    <source>
        <dbReference type="Proteomes" id="UP000192602"/>
    </source>
</evidence>
<evidence type="ECO:0000259" key="2">
    <source>
        <dbReference type="Pfam" id="PF01757"/>
    </source>
</evidence>
<gene>
    <name evidence="3" type="ORF">SAMN05660197_0264</name>
</gene>
<dbReference type="Pfam" id="PF01757">
    <property type="entry name" value="Acyl_transf_3"/>
    <property type="match status" value="1"/>
</dbReference>
<accession>A0A1W1WQM4</accession>
<evidence type="ECO:0000313" key="3">
    <source>
        <dbReference type="EMBL" id="SMC08512.1"/>
    </source>
</evidence>
<reference evidence="4" key="1">
    <citation type="submission" date="2017-04" db="EMBL/GenBank/DDBJ databases">
        <authorList>
            <person name="Varghese N."/>
            <person name="Submissions S."/>
        </authorList>
    </citation>
    <scope>NUCLEOTIDE SEQUENCE [LARGE SCALE GENOMIC DNA]</scope>
    <source>
        <strain evidence="4">DSM 16512</strain>
    </source>
</reference>
<keyword evidence="1" id="KW-1133">Transmembrane helix</keyword>
<keyword evidence="3" id="KW-0012">Acyltransferase</keyword>
<dbReference type="GO" id="GO:0016787">
    <property type="term" value="F:hydrolase activity"/>
    <property type="evidence" value="ECO:0007669"/>
    <property type="project" value="UniProtKB-KW"/>
</dbReference>
<feature type="transmembrane region" description="Helical" evidence="1">
    <location>
        <begin position="183"/>
        <end position="200"/>
    </location>
</feature>
<dbReference type="Proteomes" id="UP000192602">
    <property type="component" value="Unassembled WGS sequence"/>
</dbReference>
<feature type="transmembrane region" description="Helical" evidence="1">
    <location>
        <begin position="284"/>
        <end position="301"/>
    </location>
</feature>
<feature type="transmembrane region" description="Helical" evidence="1">
    <location>
        <begin position="209"/>
        <end position="230"/>
    </location>
</feature>
<keyword evidence="3" id="KW-0378">Hydrolase</keyword>
<dbReference type="OrthoDB" id="5501619at2"/>
<dbReference type="PANTHER" id="PTHR23028:SF53">
    <property type="entry name" value="ACYL_TRANSF_3 DOMAIN-CONTAINING PROTEIN"/>
    <property type="match status" value="1"/>
</dbReference>
<dbReference type="AlphaFoldDB" id="A0A1W1WQM4"/>
<dbReference type="STRING" id="1069081.SAMN05660197_0264"/>
<dbReference type="GO" id="GO:0016747">
    <property type="term" value="F:acyltransferase activity, transferring groups other than amino-acyl groups"/>
    <property type="evidence" value="ECO:0007669"/>
    <property type="project" value="InterPro"/>
</dbReference>
<feature type="transmembrane region" description="Helical" evidence="1">
    <location>
        <begin position="236"/>
        <end position="257"/>
    </location>
</feature>
<dbReference type="EMBL" id="FWWZ01000001">
    <property type="protein sequence ID" value="SMC08512.1"/>
    <property type="molecule type" value="Genomic_DNA"/>
</dbReference>